<feature type="chain" id="PRO_5009943318" description="Calcineurin-like phosphoesterase" evidence="1">
    <location>
        <begin position="23"/>
        <end position="345"/>
    </location>
</feature>
<evidence type="ECO:0008006" key="4">
    <source>
        <dbReference type="Google" id="ProtNLM"/>
    </source>
</evidence>
<organism evidence="2 3">
    <name type="scientific">Neptunomonas antarctica</name>
    <dbReference type="NCBI Taxonomy" id="619304"/>
    <lineage>
        <taxon>Bacteria</taxon>
        <taxon>Pseudomonadati</taxon>
        <taxon>Pseudomonadota</taxon>
        <taxon>Gammaproteobacteria</taxon>
        <taxon>Oceanospirillales</taxon>
        <taxon>Oceanospirillaceae</taxon>
        <taxon>Neptunomonas</taxon>
    </lineage>
</organism>
<dbReference type="AlphaFoldDB" id="A0A1N7LKU4"/>
<keyword evidence="1" id="KW-0732">Signal</keyword>
<feature type="signal peptide" evidence="1">
    <location>
        <begin position="1"/>
        <end position="22"/>
    </location>
</feature>
<protein>
    <recommendedName>
        <fullName evidence="4">Calcineurin-like phosphoesterase</fullName>
    </recommendedName>
</protein>
<keyword evidence="3" id="KW-1185">Reference proteome</keyword>
<dbReference type="EMBL" id="FTOE01000004">
    <property type="protein sequence ID" value="SIS74422.1"/>
    <property type="molecule type" value="Genomic_DNA"/>
</dbReference>
<name>A0A1N7LKU4_9GAMM</name>
<dbReference type="Proteomes" id="UP000185999">
    <property type="component" value="Unassembled WGS sequence"/>
</dbReference>
<dbReference type="RefSeq" id="WP_054341573.1">
    <property type="nucleotide sequence ID" value="NZ_FTOE01000004.1"/>
</dbReference>
<evidence type="ECO:0000313" key="2">
    <source>
        <dbReference type="EMBL" id="SIS74422.1"/>
    </source>
</evidence>
<accession>A0A1N7LKU4</accession>
<proteinExistence type="predicted"/>
<evidence type="ECO:0000313" key="3">
    <source>
        <dbReference type="Proteomes" id="UP000185999"/>
    </source>
</evidence>
<dbReference type="OrthoDB" id="58809at2"/>
<reference evidence="3" key="1">
    <citation type="submission" date="2017-01" db="EMBL/GenBank/DDBJ databases">
        <authorList>
            <person name="Varghese N."/>
            <person name="Submissions S."/>
        </authorList>
    </citation>
    <scope>NUCLEOTIDE SEQUENCE [LARGE SCALE GENOMIC DNA]</scope>
    <source>
        <strain evidence="3">DSM 22306</strain>
    </source>
</reference>
<gene>
    <name evidence="2" type="ORF">SAMN05421760_104111</name>
</gene>
<dbReference type="STRING" id="619304.SAMN05421760_104111"/>
<evidence type="ECO:0000256" key="1">
    <source>
        <dbReference type="SAM" id="SignalP"/>
    </source>
</evidence>
<sequence length="345" mass="38553">MLKHVALTALGAFALVSATVHATPAESASVLKVGLWGDQFYSDDMALKEKRARQTVDSMNAHNLSVTLFTGDTKNGHTKCTDDAIGANIVNTFNALKAPTLYSVGDNEWTDCHRTSNGGYDPLERLDYLRNVFFKTENTQGKHPIAVKRQAVDGNAYSENSRFTMNNVEFVALAVPGSNNNLIGKEKHCIKKSKRTEVDCDAATNEYEARNAKNIEWLEASFKEARDNEYAGIAIVIQADIFFPFELSDGGYKDDFLPSLNEKNGFSDFYHTLQAETHKFGGQVLLVHGDSHYYKVDKPMYEDDGRLTANFTRVQVFGEEDNSWIEMTVDPKSEEVFSFIPVVLQ</sequence>